<evidence type="ECO:0000259" key="11">
    <source>
        <dbReference type="PROSITE" id="PS50929"/>
    </source>
</evidence>
<feature type="transmembrane region" description="Helical" evidence="9">
    <location>
        <begin position="14"/>
        <end position="36"/>
    </location>
</feature>
<feature type="transmembrane region" description="Helical" evidence="9">
    <location>
        <begin position="56"/>
        <end position="76"/>
    </location>
</feature>
<dbReference type="Pfam" id="PF00005">
    <property type="entry name" value="ABC_tran"/>
    <property type="match status" value="1"/>
</dbReference>
<gene>
    <name evidence="12" type="ORF">SAMN04489757_108103</name>
</gene>
<proteinExistence type="predicted"/>
<evidence type="ECO:0000256" key="4">
    <source>
        <dbReference type="ARBA" id="ARBA00022692"/>
    </source>
</evidence>
<feature type="transmembrane region" description="Helical" evidence="9">
    <location>
        <begin position="130"/>
        <end position="149"/>
    </location>
</feature>
<organism evidence="12 13">
    <name type="scientific">Anaerocolumna aminovalerica</name>
    <dbReference type="NCBI Taxonomy" id="1527"/>
    <lineage>
        <taxon>Bacteria</taxon>
        <taxon>Bacillati</taxon>
        <taxon>Bacillota</taxon>
        <taxon>Clostridia</taxon>
        <taxon>Lachnospirales</taxon>
        <taxon>Lachnospiraceae</taxon>
        <taxon>Anaerocolumna</taxon>
    </lineage>
</organism>
<evidence type="ECO:0000313" key="13">
    <source>
        <dbReference type="Proteomes" id="UP000198806"/>
    </source>
</evidence>
<dbReference type="SUPFAM" id="SSF90123">
    <property type="entry name" value="ABC transporter transmembrane region"/>
    <property type="match status" value="1"/>
</dbReference>
<name>A0A1I5E9V1_9FIRM</name>
<dbReference type="Gene3D" id="1.20.1560.10">
    <property type="entry name" value="ABC transporter type 1, transmembrane domain"/>
    <property type="match status" value="1"/>
</dbReference>
<evidence type="ECO:0000256" key="5">
    <source>
        <dbReference type="ARBA" id="ARBA00022741"/>
    </source>
</evidence>
<feature type="domain" description="ABC transporter" evidence="10">
    <location>
        <begin position="333"/>
        <end position="569"/>
    </location>
</feature>
<dbReference type="OrthoDB" id="9762778at2"/>
<evidence type="ECO:0000313" key="12">
    <source>
        <dbReference type="EMBL" id="SFO08103.1"/>
    </source>
</evidence>
<dbReference type="SMART" id="SM00382">
    <property type="entry name" value="AAA"/>
    <property type="match status" value="1"/>
</dbReference>
<dbReference type="Gene3D" id="3.40.50.300">
    <property type="entry name" value="P-loop containing nucleotide triphosphate hydrolases"/>
    <property type="match status" value="1"/>
</dbReference>
<keyword evidence="7 9" id="KW-1133">Transmembrane helix</keyword>
<dbReference type="InterPro" id="IPR039421">
    <property type="entry name" value="Type_1_exporter"/>
</dbReference>
<dbReference type="STRING" id="1527.SAMN04489757_108103"/>
<dbReference type="Proteomes" id="UP000198806">
    <property type="component" value="Unassembled WGS sequence"/>
</dbReference>
<dbReference type="EMBL" id="FOWD01000008">
    <property type="protein sequence ID" value="SFO08103.1"/>
    <property type="molecule type" value="Genomic_DNA"/>
</dbReference>
<evidence type="ECO:0000259" key="10">
    <source>
        <dbReference type="PROSITE" id="PS50893"/>
    </source>
</evidence>
<dbReference type="InterPro" id="IPR036640">
    <property type="entry name" value="ABC1_TM_sf"/>
</dbReference>
<keyword evidence="5" id="KW-0547">Nucleotide-binding</keyword>
<keyword evidence="8 9" id="KW-0472">Membrane</keyword>
<feature type="transmembrane region" description="Helical" evidence="9">
    <location>
        <begin position="155"/>
        <end position="173"/>
    </location>
</feature>
<sequence length="576" mass="64518">MKLILNYTWRYKHYLLLSLLGVAGFVAIQIGVPTILKDIINDALLLNQPVLLNRLVLLMVGVMVIGLGCEICMSYANSRIASNVIRDIRNDQFIKTQGFSHSEYDQFSVSSLITSTTSDSYQIMVFVQTMLRSALITPVMTISGFIMILNNNPNLFWVVTASVPVLLLGMFTISRKSRPYSKQQQTTLDKINLIMREGLSGLRVIRAFGNEELQNERFEEVNETYCGVSKRMFRIVSVTQPGFFLIFNTMIVIVLWLGAKEINQSTMDVGTLSASIEYIFHILFSFMMLAVLFVMYPRASVSAQRIQRVLDSIPSIGENLETGITKTDKKGYITFENVTFSYPGSPEEPVLKNISFTAEPGQTIAFIGSTGCGKTTLVQLIPRMYDVTSGRVLVNGVDVREYNIHALRDKLSFIPQKAQLFTGTIGENLRFGKPDASIEELKRAAEIAQAADFISKKKDGFNEMITEGGSNLSGGQKQRLAIARGIVKKPEIYIFDDSFSALDYATDLKLRTRLRQEIKNATMLIVAQRIGTIRHADKIIVLNEGRIVGQGTHEELMKNCDVYYDIAASQLSKEEL</sequence>
<dbReference type="InterPro" id="IPR003439">
    <property type="entry name" value="ABC_transporter-like_ATP-bd"/>
</dbReference>
<dbReference type="PANTHER" id="PTHR43394:SF1">
    <property type="entry name" value="ATP-BINDING CASSETTE SUB-FAMILY B MEMBER 10, MITOCHONDRIAL"/>
    <property type="match status" value="1"/>
</dbReference>
<dbReference type="CDD" id="cd18548">
    <property type="entry name" value="ABC_6TM_Tm287_like"/>
    <property type="match status" value="1"/>
</dbReference>
<keyword evidence="13" id="KW-1185">Reference proteome</keyword>
<accession>A0A1I5E9V1</accession>
<dbReference type="InterPro" id="IPR003593">
    <property type="entry name" value="AAA+_ATPase"/>
</dbReference>
<keyword evidence="3" id="KW-1003">Cell membrane</keyword>
<evidence type="ECO:0000256" key="1">
    <source>
        <dbReference type="ARBA" id="ARBA00004651"/>
    </source>
</evidence>
<feature type="transmembrane region" description="Helical" evidence="9">
    <location>
        <begin position="278"/>
        <end position="296"/>
    </location>
</feature>
<dbReference type="GO" id="GO:0015421">
    <property type="term" value="F:ABC-type oligopeptide transporter activity"/>
    <property type="evidence" value="ECO:0007669"/>
    <property type="project" value="TreeGrafter"/>
</dbReference>
<dbReference type="PANTHER" id="PTHR43394">
    <property type="entry name" value="ATP-DEPENDENT PERMEASE MDL1, MITOCHONDRIAL"/>
    <property type="match status" value="1"/>
</dbReference>
<dbReference type="PROSITE" id="PS00211">
    <property type="entry name" value="ABC_TRANSPORTER_1"/>
    <property type="match status" value="1"/>
</dbReference>
<dbReference type="SUPFAM" id="SSF52540">
    <property type="entry name" value="P-loop containing nucleoside triphosphate hydrolases"/>
    <property type="match status" value="1"/>
</dbReference>
<feature type="transmembrane region" description="Helical" evidence="9">
    <location>
        <begin position="238"/>
        <end position="258"/>
    </location>
</feature>
<dbReference type="PROSITE" id="PS50893">
    <property type="entry name" value="ABC_TRANSPORTER_2"/>
    <property type="match status" value="1"/>
</dbReference>
<dbReference type="PROSITE" id="PS50929">
    <property type="entry name" value="ABC_TM1F"/>
    <property type="match status" value="1"/>
</dbReference>
<protein>
    <submittedName>
        <fullName evidence="12">ATP-binding cassette, subfamily B, multidrug efflux pump</fullName>
    </submittedName>
</protein>
<keyword evidence="2" id="KW-0813">Transport</keyword>
<evidence type="ECO:0000256" key="2">
    <source>
        <dbReference type="ARBA" id="ARBA00022448"/>
    </source>
</evidence>
<dbReference type="GO" id="GO:0005886">
    <property type="term" value="C:plasma membrane"/>
    <property type="evidence" value="ECO:0007669"/>
    <property type="project" value="UniProtKB-SubCell"/>
</dbReference>
<dbReference type="Pfam" id="PF00664">
    <property type="entry name" value="ABC_membrane"/>
    <property type="match status" value="1"/>
</dbReference>
<dbReference type="InterPro" id="IPR027417">
    <property type="entry name" value="P-loop_NTPase"/>
</dbReference>
<dbReference type="FunFam" id="3.40.50.300:FF:000854">
    <property type="entry name" value="Multidrug ABC transporter ATP-binding protein"/>
    <property type="match status" value="1"/>
</dbReference>
<dbReference type="AlphaFoldDB" id="A0A1I5E9V1"/>
<keyword evidence="6 12" id="KW-0067">ATP-binding</keyword>
<feature type="domain" description="ABC transmembrane type-1" evidence="11">
    <location>
        <begin position="16"/>
        <end position="298"/>
    </location>
</feature>
<reference evidence="12 13" key="1">
    <citation type="submission" date="2016-10" db="EMBL/GenBank/DDBJ databases">
        <authorList>
            <person name="de Groot N.N."/>
        </authorList>
    </citation>
    <scope>NUCLEOTIDE SEQUENCE [LARGE SCALE GENOMIC DNA]</scope>
    <source>
        <strain evidence="12 13">DSM 1283</strain>
    </source>
</reference>
<evidence type="ECO:0000256" key="8">
    <source>
        <dbReference type="ARBA" id="ARBA00023136"/>
    </source>
</evidence>
<dbReference type="InterPro" id="IPR017871">
    <property type="entry name" value="ABC_transporter-like_CS"/>
</dbReference>
<comment type="subcellular location">
    <subcellularLocation>
        <location evidence="1">Cell membrane</location>
        <topology evidence="1">Multi-pass membrane protein</topology>
    </subcellularLocation>
</comment>
<dbReference type="GO" id="GO:0005524">
    <property type="term" value="F:ATP binding"/>
    <property type="evidence" value="ECO:0007669"/>
    <property type="project" value="UniProtKB-KW"/>
</dbReference>
<evidence type="ECO:0000256" key="3">
    <source>
        <dbReference type="ARBA" id="ARBA00022475"/>
    </source>
</evidence>
<dbReference type="InterPro" id="IPR011527">
    <property type="entry name" value="ABC1_TM_dom"/>
</dbReference>
<evidence type="ECO:0000256" key="6">
    <source>
        <dbReference type="ARBA" id="ARBA00022840"/>
    </source>
</evidence>
<evidence type="ECO:0000256" key="7">
    <source>
        <dbReference type="ARBA" id="ARBA00022989"/>
    </source>
</evidence>
<evidence type="ECO:0000256" key="9">
    <source>
        <dbReference type="SAM" id="Phobius"/>
    </source>
</evidence>
<keyword evidence="4 9" id="KW-0812">Transmembrane</keyword>
<dbReference type="GO" id="GO:0016887">
    <property type="term" value="F:ATP hydrolysis activity"/>
    <property type="evidence" value="ECO:0007669"/>
    <property type="project" value="InterPro"/>
</dbReference>